<comment type="pathway">
    <text evidence="2 8">Protein modification; protein glycosylation.</text>
</comment>
<keyword evidence="5 8" id="KW-0256">Endoplasmic reticulum</keyword>
<keyword evidence="7 8" id="KW-0472">Membrane</keyword>
<feature type="transmembrane region" description="Helical" evidence="8">
    <location>
        <begin position="417"/>
        <end position="439"/>
    </location>
</feature>
<comment type="function">
    <text evidence="8">Subunit of the oligosaccharyl transferase (OST) complex that catalyzes the initial transfer of a defined glycan (Glc(3)Man(9)GlcNAc(2) in eukaryotes) from the lipid carrier dolichol-pyrophosphate to an asparagine residue within an Asn-X-Ser/Thr consensus motif in nascent polypeptide chains, the first step in protein N-glycosylation. N-glycosylation occurs cotranslationally and the complex associates with the Sec61 complex at the channel-forming translocon complex that mediates protein translocation across the endoplasmic reticulum (ER).</text>
</comment>
<evidence type="ECO:0000313" key="12">
    <source>
        <dbReference type="Proteomes" id="UP000825935"/>
    </source>
</evidence>
<feature type="signal peptide" evidence="8">
    <location>
        <begin position="1"/>
        <end position="26"/>
    </location>
</feature>
<dbReference type="PANTHER" id="PTHR10830:SF0">
    <property type="entry name" value="DOLICHYL-DIPHOSPHOOLIGOSACCHARIDE--PROTEIN GLYCOSYLTRANSFERASE 48 KDA SUBUNIT"/>
    <property type="match status" value="1"/>
</dbReference>
<evidence type="ECO:0000256" key="4">
    <source>
        <dbReference type="ARBA" id="ARBA00022692"/>
    </source>
</evidence>
<keyword evidence="6 8" id="KW-1133">Transmembrane helix</keyword>
<dbReference type="EMBL" id="CM035440">
    <property type="protein sequence ID" value="KAH7282522.1"/>
    <property type="molecule type" value="Genomic_DNA"/>
</dbReference>
<feature type="chain" id="PRO_5035966028" description="Dolichyl-diphosphooligosaccharide--protein glycosyltransferase 48 kDa subunit" evidence="8">
    <location>
        <begin position="27"/>
        <end position="441"/>
    </location>
</feature>
<feature type="domain" description="OST48 middle" evidence="10">
    <location>
        <begin position="303"/>
        <end position="441"/>
    </location>
</feature>
<dbReference type="Pfam" id="PF23358">
    <property type="entry name" value="OST48_MD"/>
    <property type="match status" value="1"/>
</dbReference>
<dbReference type="GO" id="GO:0018279">
    <property type="term" value="P:protein N-linked glycosylation via asparagine"/>
    <property type="evidence" value="ECO:0007669"/>
    <property type="project" value="UniProtKB-UniRule"/>
</dbReference>
<dbReference type="OMA" id="NIATECG"/>
<evidence type="ECO:0000256" key="7">
    <source>
        <dbReference type="ARBA" id="ARBA00023136"/>
    </source>
</evidence>
<dbReference type="Proteomes" id="UP000825935">
    <property type="component" value="Chromosome 35"/>
</dbReference>
<sequence>MAMAGRAIQVSSIIVILLGIASGSLSLPPDRSLHPRILVLVDDLTVKSSHSLFFASLADRGYRLEFKLTSDPSLALTSYGEYLFDGLILFAPAAEHFGGSVDIASILDFVDSGRDLILAADVGMSETLRTIANECGVEFDEDSNAVVIDHLNFAESETDTEHSLIAADTFVASSAILGEKGAEAPVLFQGIAHSVAPANDLVIKVLSASASAYSANPEVQLNGPPSLSGTSISLVSVLQARNNARVLISGSLSLFSNKFFVFPFKKFGSSTSFQRSGNQMFAEEISKWVFHERGHLKAVNVHHHKVGNLEEPSMYRITDHIEYSVEIYEWTGKTWKPYVADDVQVQFYMMSPYILKTLNHNGQGLYTTSFQVPDVYGVFQFKLDYNRLGYTTLAISKQIPVRPFRHNEYERFIPAAYPYYSSSFSMMFGFFLFGVVFLYHK</sequence>
<keyword evidence="4 8" id="KW-0812">Transmembrane</keyword>
<keyword evidence="8" id="KW-0732">Signal</keyword>
<dbReference type="InterPro" id="IPR055459">
    <property type="entry name" value="OST48_MD"/>
</dbReference>
<dbReference type="OrthoDB" id="29105at2759"/>
<keyword evidence="12" id="KW-1185">Reference proteome</keyword>
<dbReference type="InterPro" id="IPR055457">
    <property type="entry name" value="OST48_N"/>
</dbReference>
<feature type="domain" description="OST48 N-terminal" evidence="9">
    <location>
        <begin position="36"/>
        <end position="289"/>
    </location>
</feature>
<evidence type="ECO:0000256" key="3">
    <source>
        <dbReference type="ARBA" id="ARBA00008743"/>
    </source>
</evidence>
<accession>A0A8T2QEK3</accession>
<dbReference type="AlphaFoldDB" id="A0A8T2QEK3"/>
<evidence type="ECO:0000259" key="10">
    <source>
        <dbReference type="Pfam" id="PF23358"/>
    </source>
</evidence>
<comment type="similarity">
    <text evidence="3 8">Belongs to the DDOST 48 kDa subunit family.</text>
</comment>
<dbReference type="PANTHER" id="PTHR10830">
    <property type="entry name" value="DOLICHYL-DIPHOSPHOOLIGOSACCHARIDE--PROTEIN GLYCOSYLTRANSFERASE 48 KDA SUBUNIT"/>
    <property type="match status" value="1"/>
</dbReference>
<comment type="subcellular location">
    <subcellularLocation>
        <location evidence="8">Endoplasmic reticulum membrane</location>
        <topology evidence="8">Single-pass type I membrane protein</topology>
    </subcellularLocation>
    <subcellularLocation>
        <location evidence="1">Membrane</location>
        <topology evidence="1">Single-pass type I membrane protein</topology>
    </subcellularLocation>
</comment>
<evidence type="ECO:0000256" key="6">
    <source>
        <dbReference type="ARBA" id="ARBA00022989"/>
    </source>
</evidence>
<dbReference type="InterPro" id="IPR005013">
    <property type="entry name" value="DDOST_48_kDa_subunit"/>
</dbReference>
<dbReference type="Pfam" id="PF03345">
    <property type="entry name" value="OST48_N"/>
    <property type="match status" value="1"/>
</dbReference>
<evidence type="ECO:0000256" key="1">
    <source>
        <dbReference type="ARBA" id="ARBA00004479"/>
    </source>
</evidence>
<dbReference type="GO" id="GO:0008250">
    <property type="term" value="C:oligosaccharyltransferase complex"/>
    <property type="evidence" value="ECO:0007669"/>
    <property type="project" value="TreeGrafter"/>
</dbReference>
<evidence type="ECO:0000259" key="9">
    <source>
        <dbReference type="Pfam" id="PF03345"/>
    </source>
</evidence>
<evidence type="ECO:0000256" key="8">
    <source>
        <dbReference type="RuleBase" id="RU361142"/>
    </source>
</evidence>
<name>A0A8T2QEK3_CERRI</name>
<proteinExistence type="inferred from homology"/>
<comment type="caution">
    <text evidence="11">The sequence shown here is derived from an EMBL/GenBank/DDBJ whole genome shotgun (WGS) entry which is preliminary data.</text>
</comment>
<organism evidence="11 12">
    <name type="scientific">Ceratopteris richardii</name>
    <name type="common">Triangle waterfern</name>
    <dbReference type="NCBI Taxonomy" id="49495"/>
    <lineage>
        <taxon>Eukaryota</taxon>
        <taxon>Viridiplantae</taxon>
        <taxon>Streptophyta</taxon>
        <taxon>Embryophyta</taxon>
        <taxon>Tracheophyta</taxon>
        <taxon>Polypodiopsida</taxon>
        <taxon>Polypodiidae</taxon>
        <taxon>Polypodiales</taxon>
        <taxon>Pteridineae</taxon>
        <taxon>Pteridaceae</taxon>
        <taxon>Parkerioideae</taxon>
        <taxon>Ceratopteris</taxon>
    </lineage>
</organism>
<comment type="subunit">
    <text evidence="8">Component of the oligosaccharyltransferase (OST) complex.</text>
</comment>
<reference evidence="11" key="1">
    <citation type="submission" date="2021-08" db="EMBL/GenBank/DDBJ databases">
        <title>WGS assembly of Ceratopteris richardii.</title>
        <authorList>
            <person name="Marchant D.B."/>
            <person name="Chen G."/>
            <person name="Jenkins J."/>
            <person name="Shu S."/>
            <person name="Leebens-Mack J."/>
            <person name="Grimwood J."/>
            <person name="Schmutz J."/>
            <person name="Soltis P."/>
            <person name="Soltis D."/>
            <person name="Chen Z.-H."/>
        </authorList>
    </citation>
    <scope>NUCLEOTIDE SEQUENCE</scope>
    <source>
        <strain evidence="11">Whitten #5841</strain>
        <tissue evidence="11">Leaf</tissue>
    </source>
</reference>
<evidence type="ECO:0000256" key="5">
    <source>
        <dbReference type="ARBA" id="ARBA00022824"/>
    </source>
</evidence>
<gene>
    <name evidence="11" type="ORF">KP509_35G034400</name>
</gene>
<evidence type="ECO:0000313" key="11">
    <source>
        <dbReference type="EMBL" id="KAH7282522.1"/>
    </source>
</evidence>
<evidence type="ECO:0000256" key="2">
    <source>
        <dbReference type="ARBA" id="ARBA00004922"/>
    </source>
</evidence>
<protein>
    <recommendedName>
        <fullName evidence="8">Dolichyl-diphosphooligosaccharide--protein glycosyltransferase 48 kDa subunit</fullName>
        <shortName evidence="8">Oligosaccharyl transferase 48 kDa subunit</shortName>
    </recommendedName>
</protein>